<proteinExistence type="predicted"/>
<dbReference type="EMBL" id="KN833368">
    <property type="protein sequence ID" value="KIM71293.1"/>
    <property type="molecule type" value="Genomic_DNA"/>
</dbReference>
<evidence type="ECO:0000313" key="2">
    <source>
        <dbReference type="EMBL" id="KIM71293.1"/>
    </source>
</evidence>
<gene>
    <name evidence="2" type="ORF">PILCRDRAFT_757750</name>
</gene>
<accession>A0A0C3ABY3</accession>
<reference evidence="3" key="2">
    <citation type="submission" date="2015-01" db="EMBL/GenBank/DDBJ databases">
        <title>Evolutionary Origins and Diversification of the Mycorrhizal Mutualists.</title>
        <authorList>
            <consortium name="DOE Joint Genome Institute"/>
            <consortium name="Mycorrhizal Genomics Consortium"/>
            <person name="Kohler A."/>
            <person name="Kuo A."/>
            <person name="Nagy L.G."/>
            <person name="Floudas D."/>
            <person name="Copeland A."/>
            <person name="Barry K.W."/>
            <person name="Cichocki N."/>
            <person name="Veneault-Fourrey C."/>
            <person name="LaButti K."/>
            <person name="Lindquist E.A."/>
            <person name="Lipzen A."/>
            <person name="Lundell T."/>
            <person name="Morin E."/>
            <person name="Murat C."/>
            <person name="Riley R."/>
            <person name="Ohm R."/>
            <person name="Sun H."/>
            <person name="Tunlid A."/>
            <person name="Henrissat B."/>
            <person name="Grigoriev I.V."/>
            <person name="Hibbett D.S."/>
            <person name="Martin F."/>
        </authorList>
    </citation>
    <scope>NUCLEOTIDE SEQUENCE [LARGE SCALE GENOMIC DNA]</scope>
    <source>
        <strain evidence="3">F 1598</strain>
    </source>
</reference>
<sequence length="128" mass="13887">MQVGCGGHVLNISAQAIFSGMGIADDPNVDDYYTKARGFPITYSPDDDPKVVDEMRIAAAELKKGGDDSEDEIIEGSTEESSSEDNDDGAVEDWVDEDEEDPTTSQAKCKRKIFSSVDKLHAIVVDIL</sequence>
<evidence type="ECO:0000313" key="3">
    <source>
        <dbReference type="Proteomes" id="UP000054166"/>
    </source>
</evidence>
<name>A0A0C3ABY3_PILCF</name>
<feature type="compositionally biased region" description="Acidic residues" evidence="1">
    <location>
        <begin position="68"/>
        <end position="102"/>
    </location>
</feature>
<dbReference type="InParanoid" id="A0A0C3ABY3"/>
<dbReference type="HOGENOM" id="CLU_1960412_0_0_1"/>
<reference evidence="2 3" key="1">
    <citation type="submission" date="2014-04" db="EMBL/GenBank/DDBJ databases">
        <authorList>
            <consortium name="DOE Joint Genome Institute"/>
            <person name="Kuo A."/>
            <person name="Tarkka M."/>
            <person name="Buscot F."/>
            <person name="Kohler A."/>
            <person name="Nagy L.G."/>
            <person name="Floudas D."/>
            <person name="Copeland A."/>
            <person name="Barry K.W."/>
            <person name="Cichocki N."/>
            <person name="Veneault-Fourrey C."/>
            <person name="LaButti K."/>
            <person name="Lindquist E.A."/>
            <person name="Lipzen A."/>
            <person name="Lundell T."/>
            <person name="Morin E."/>
            <person name="Murat C."/>
            <person name="Sun H."/>
            <person name="Tunlid A."/>
            <person name="Henrissat B."/>
            <person name="Grigoriev I.V."/>
            <person name="Hibbett D.S."/>
            <person name="Martin F."/>
            <person name="Nordberg H.P."/>
            <person name="Cantor M.N."/>
            <person name="Hua S.X."/>
        </authorList>
    </citation>
    <scope>NUCLEOTIDE SEQUENCE [LARGE SCALE GENOMIC DNA]</scope>
    <source>
        <strain evidence="2 3">F 1598</strain>
    </source>
</reference>
<keyword evidence="3" id="KW-1185">Reference proteome</keyword>
<organism evidence="2 3">
    <name type="scientific">Piloderma croceum (strain F 1598)</name>
    <dbReference type="NCBI Taxonomy" id="765440"/>
    <lineage>
        <taxon>Eukaryota</taxon>
        <taxon>Fungi</taxon>
        <taxon>Dikarya</taxon>
        <taxon>Basidiomycota</taxon>
        <taxon>Agaricomycotina</taxon>
        <taxon>Agaricomycetes</taxon>
        <taxon>Agaricomycetidae</taxon>
        <taxon>Atheliales</taxon>
        <taxon>Atheliaceae</taxon>
        <taxon>Piloderma</taxon>
    </lineage>
</organism>
<dbReference type="AlphaFoldDB" id="A0A0C3ABY3"/>
<dbReference type="Proteomes" id="UP000054166">
    <property type="component" value="Unassembled WGS sequence"/>
</dbReference>
<feature type="region of interest" description="Disordered" evidence="1">
    <location>
        <begin position="61"/>
        <end position="107"/>
    </location>
</feature>
<protein>
    <submittedName>
        <fullName evidence="2">Uncharacterized protein</fullName>
    </submittedName>
</protein>
<evidence type="ECO:0000256" key="1">
    <source>
        <dbReference type="SAM" id="MobiDB-lite"/>
    </source>
</evidence>